<dbReference type="RefSeq" id="WP_334315975.1">
    <property type="nucleotide sequence ID" value="NZ_CP065938.1"/>
</dbReference>
<proteinExistence type="predicted"/>
<dbReference type="SUPFAM" id="SSF46955">
    <property type="entry name" value="Putative DNA-binding domain"/>
    <property type="match status" value="1"/>
</dbReference>
<protein>
    <submittedName>
        <fullName evidence="2">Helix-turn-helix domain-containing protein</fullName>
    </submittedName>
</protein>
<feature type="domain" description="Helix-turn-helix" evidence="1">
    <location>
        <begin position="41"/>
        <end position="86"/>
    </location>
</feature>
<organism evidence="2 3">
    <name type="scientific">Taurinivorans muris</name>
    <dbReference type="NCBI Taxonomy" id="2787751"/>
    <lineage>
        <taxon>Bacteria</taxon>
        <taxon>Pseudomonadati</taxon>
        <taxon>Thermodesulfobacteriota</taxon>
        <taxon>Desulfovibrionia</taxon>
        <taxon>Desulfovibrionales</taxon>
        <taxon>Desulfovibrionaceae</taxon>
        <taxon>Taurinivorans</taxon>
    </lineage>
</organism>
<evidence type="ECO:0000313" key="3">
    <source>
        <dbReference type="Proteomes" id="UP001058120"/>
    </source>
</evidence>
<evidence type="ECO:0000259" key="1">
    <source>
        <dbReference type="Pfam" id="PF12728"/>
    </source>
</evidence>
<accession>A0ABY5Y2S0</accession>
<keyword evidence="3" id="KW-1185">Reference proteome</keyword>
<reference evidence="2" key="1">
    <citation type="submission" date="2020-12" db="EMBL/GenBank/DDBJ databases">
        <title>Taurinivorans muris gen. nov., sp. nov., fundamental and realized metabolic niche of a ubiquitous sulfidogenic bacterium in the murine intestine.</title>
        <authorList>
            <person name="Ye H."/>
            <person name="Hanson B.T."/>
            <person name="Loy A."/>
        </authorList>
    </citation>
    <scope>NUCLEOTIDE SEQUENCE</scope>
    <source>
        <strain evidence="2">LT0009</strain>
    </source>
</reference>
<dbReference type="InterPro" id="IPR041657">
    <property type="entry name" value="HTH_17"/>
</dbReference>
<dbReference type="EMBL" id="CP065938">
    <property type="protein sequence ID" value="UWX06370.1"/>
    <property type="molecule type" value="Genomic_DNA"/>
</dbReference>
<name>A0ABY5Y2S0_9BACT</name>
<sequence>MSQVIVMQVEDFKRVVNESVRSAVREELKTISIAPEVMREKEAAKYLGLSANTLRQYRVQGIGPAYSKTGSVITYAKADLDYYLKKAKVKTY</sequence>
<dbReference type="Pfam" id="PF12728">
    <property type="entry name" value="HTH_17"/>
    <property type="match status" value="1"/>
</dbReference>
<gene>
    <name evidence="2" type="ORF">JBF11_03395</name>
</gene>
<dbReference type="InterPro" id="IPR009061">
    <property type="entry name" value="DNA-bd_dom_put_sf"/>
</dbReference>
<dbReference type="Proteomes" id="UP001058120">
    <property type="component" value="Chromosome"/>
</dbReference>
<evidence type="ECO:0000313" key="2">
    <source>
        <dbReference type="EMBL" id="UWX06370.1"/>
    </source>
</evidence>